<evidence type="ECO:0000256" key="1">
    <source>
        <dbReference type="SAM" id="MobiDB-lite"/>
    </source>
</evidence>
<keyword evidence="5" id="KW-1185">Reference proteome</keyword>
<sequence length="157" mass="16013">MHRHLVLNGTAAAMAALGVMTLTACATSADKGTSPPAPTLRSDDPGLGMTPGAPAPMPDMPGMSSAPRAPAVAAGPNAVTIDNFAFGPQTVSVKAGTTVTWTNRDEEPHTVVARDGSFHSPGMGTGATFSFTFAQPGTFAYFCSIHPFMHATVVVTP</sequence>
<dbReference type="InterPro" id="IPR052721">
    <property type="entry name" value="ET_Amicyanin"/>
</dbReference>
<organism evidence="4 5">
    <name type="scientific">Nocardia cerradoensis</name>
    <dbReference type="NCBI Taxonomy" id="85688"/>
    <lineage>
        <taxon>Bacteria</taxon>
        <taxon>Bacillati</taxon>
        <taxon>Actinomycetota</taxon>
        <taxon>Actinomycetes</taxon>
        <taxon>Mycobacteriales</taxon>
        <taxon>Nocardiaceae</taxon>
        <taxon>Nocardia</taxon>
    </lineage>
</organism>
<evidence type="ECO:0000313" key="4">
    <source>
        <dbReference type="EMBL" id="OXR47369.1"/>
    </source>
</evidence>
<dbReference type="PANTHER" id="PTHR36507:SF1">
    <property type="entry name" value="BLL1555 PROTEIN"/>
    <property type="match status" value="1"/>
</dbReference>
<feature type="signal peptide" evidence="2">
    <location>
        <begin position="1"/>
        <end position="26"/>
    </location>
</feature>
<feature type="chain" id="PRO_5013257569" evidence="2">
    <location>
        <begin position="27"/>
        <end position="157"/>
    </location>
</feature>
<dbReference type="InterPro" id="IPR008972">
    <property type="entry name" value="Cupredoxin"/>
</dbReference>
<name>A0A231HEQ4_9NOCA</name>
<dbReference type="InterPro" id="IPR028096">
    <property type="entry name" value="EfeO_Cupredoxin"/>
</dbReference>
<feature type="region of interest" description="Disordered" evidence="1">
    <location>
        <begin position="27"/>
        <end position="69"/>
    </location>
</feature>
<reference evidence="4 5" key="1">
    <citation type="submission" date="2017-07" db="EMBL/GenBank/DDBJ databases">
        <title>First draft Genome Sequence of Nocardia cerradoensis isolated from human infection.</title>
        <authorList>
            <person name="Carrasco G."/>
        </authorList>
    </citation>
    <scope>NUCLEOTIDE SEQUENCE [LARGE SCALE GENOMIC DNA]</scope>
    <source>
        <strain evidence="4 5">CNM20130759</strain>
    </source>
</reference>
<dbReference type="CDD" id="cd13921">
    <property type="entry name" value="Amicyanin"/>
    <property type="match status" value="1"/>
</dbReference>
<comment type="caution">
    <text evidence="4">The sequence shown here is derived from an EMBL/GenBank/DDBJ whole genome shotgun (WGS) entry which is preliminary data.</text>
</comment>
<protein>
    <submittedName>
        <fullName evidence="4">Amicyanin</fullName>
    </submittedName>
</protein>
<evidence type="ECO:0000259" key="3">
    <source>
        <dbReference type="Pfam" id="PF13473"/>
    </source>
</evidence>
<dbReference type="Gene3D" id="2.60.40.420">
    <property type="entry name" value="Cupredoxins - blue copper proteins"/>
    <property type="match status" value="1"/>
</dbReference>
<dbReference type="InterPro" id="IPR035668">
    <property type="entry name" value="Amicyanin"/>
</dbReference>
<accession>A0A231HEQ4</accession>
<gene>
    <name evidence="4" type="primary">mauC_1</name>
    <name evidence="4" type="ORF">B7C42_00492</name>
</gene>
<keyword evidence="2" id="KW-0732">Signal</keyword>
<dbReference type="SUPFAM" id="SSF49503">
    <property type="entry name" value="Cupredoxins"/>
    <property type="match status" value="1"/>
</dbReference>
<dbReference type="PROSITE" id="PS51257">
    <property type="entry name" value="PROKAR_LIPOPROTEIN"/>
    <property type="match status" value="1"/>
</dbReference>
<dbReference type="Pfam" id="PF13473">
    <property type="entry name" value="Cupredoxin_1"/>
    <property type="match status" value="1"/>
</dbReference>
<dbReference type="Proteomes" id="UP000215506">
    <property type="component" value="Unassembled WGS sequence"/>
</dbReference>
<dbReference type="PANTHER" id="PTHR36507">
    <property type="entry name" value="BLL1555 PROTEIN"/>
    <property type="match status" value="1"/>
</dbReference>
<evidence type="ECO:0000313" key="5">
    <source>
        <dbReference type="Proteomes" id="UP000215506"/>
    </source>
</evidence>
<feature type="domain" description="EfeO-type cupredoxin-like" evidence="3">
    <location>
        <begin position="71"/>
        <end position="155"/>
    </location>
</feature>
<proteinExistence type="predicted"/>
<dbReference type="AlphaFoldDB" id="A0A231HEQ4"/>
<dbReference type="EMBL" id="NGAF01000001">
    <property type="protein sequence ID" value="OXR47369.1"/>
    <property type="molecule type" value="Genomic_DNA"/>
</dbReference>
<evidence type="ECO:0000256" key="2">
    <source>
        <dbReference type="SAM" id="SignalP"/>
    </source>
</evidence>